<keyword evidence="8" id="KW-1185">Reference proteome</keyword>
<dbReference type="Proteomes" id="UP001439008">
    <property type="component" value="Unassembled WGS sequence"/>
</dbReference>
<name>A0ABV2AKL3_9EUKA</name>
<keyword evidence="3" id="KW-0547">Nucleotide-binding</keyword>
<reference evidence="7 8" key="1">
    <citation type="journal article" date="2024" name="BMC Biol.">
        <title>Comparative genomics of Ascetosporea gives new insight into the evolutionary basis for animal parasitism in Rhizaria.</title>
        <authorList>
            <person name="Hiltunen Thoren M."/>
            <person name="Onut-Brannstrom I."/>
            <person name="Alfjorden A."/>
            <person name="Peckova H."/>
            <person name="Swords F."/>
            <person name="Hooper C."/>
            <person name="Holzer A.S."/>
            <person name="Bass D."/>
            <person name="Burki F."/>
        </authorList>
    </citation>
    <scope>NUCLEOTIDE SEQUENCE [LARGE SCALE GENOMIC DNA]</scope>
    <source>
        <strain evidence="7">20-A016</strain>
    </source>
</reference>
<proteinExistence type="predicted"/>
<keyword evidence="2" id="KW-0808">Transferase</keyword>
<evidence type="ECO:0000256" key="3">
    <source>
        <dbReference type="ARBA" id="ARBA00022741"/>
    </source>
</evidence>
<keyword evidence="5" id="KW-0067">ATP-binding</keyword>
<evidence type="ECO:0000313" key="7">
    <source>
        <dbReference type="EMBL" id="MES1920223.1"/>
    </source>
</evidence>
<dbReference type="PROSITE" id="PS50011">
    <property type="entry name" value="PROTEIN_KINASE_DOM"/>
    <property type="match status" value="1"/>
</dbReference>
<gene>
    <name evidence="7" type="ORF">MHBO_001914</name>
</gene>
<comment type="caution">
    <text evidence="7">The sequence shown here is derived from an EMBL/GenBank/DDBJ whole genome shotgun (WGS) entry which is preliminary data.</text>
</comment>
<dbReference type="PANTHER" id="PTHR22974">
    <property type="entry name" value="MIXED LINEAGE PROTEIN KINASE"/>
    <property type="match status" value="1"/>
</dbReference>
<dbReference type="InterPro" id="IPR000719">
    <property type="entry name" value="Prot_kinase_dom"/>
</dbReference>
<evidence type="ECO:0000256" key="1">
    <source>
        <dbReference type="ARBA" id="ARBA00022527"/>
    </source>
</evidence>
<organism evidence="7 8">
    <name type="scientific">Bonamia ostreae</name>
    <dbReference type="NCBI Taxonomy" id="126728"/>
    <lineage>
        <taxon>Eukaryota</taxon>
        <taxon>Sar</taxon>
        <taxon>Rhizaria</taxon>
        <taxon>Endomyxa</taxon>
        <taxon>Ascetosporea</taxon>
        <taxon>Haplosporida</taxon>
        <taxon>Bonamia</taxon>
    </lineage>
</organism>
<evidence type="ECO:0000256" key="2">
    <source>
        <dbReference type="ARBA" id="ARBA00022679"/>
    </source>
</evidence>
<evidence type="ECO:0000313" key="8">
    <source>
        <dbReference type="Proteomes" id="UP001439008"/>
    </source>
</evidence>
<accession>A0ABV2AKL3</accession>
<sequence>MAPECFETRDGKVAISRGADVWSLGIILFEMLVGHTPFSDLKGFAKCNAIVSEAAMPLHLIKDPLVLDLVKMFLQYSKKGVCVDRLKNAPPRSKF</sequence>
<dbReference type="InterPro" id="IPR011009">
    <property type="entry name" value="Kinase-like_dom_sf"/>
</dbReference>
<dbReference type="EMBL" id="JBDODL010000555">
    <property type="protein sequence ID" value="MES1920223.1"/>
    <property type="molecule type" value="Genomic_DNA"/>
</dbReference>
<keyword evidence="1" id="KW-0723">Serine/threonine-protein kinase</keyword>
<protein>
    <recommendedName>
        <fullName evidence="6">Protein kinase domain-containing protein</fullName>
    </recommendedName>
</protein>
<evidence type="ECO:0000256" key="4">
    <source>
        <dbReference type="ARBA" id="ARBA00022777"/>
    </source>
</evidence>
<evidence type="ECO:0000259" key="6">
    <source>
        <dbReference type="PROSITE" id="PS50011"/>
    </source>
</evidence>
<dbReference type="SUPFAM" id="SSF56112">
    <property type="entry name" value="Protein kinase-like (PK-like)"/>
    <property type="match status" value="1"/>
</dbReference>
<keyword evidence="4" id="KW-0418">Kinase</keyword>
<dbReference type="Pfam" id="PF00069">
    <property type="entry name" value="Pkinase"/>
    <property type="match status" value="1"/>
</dbReference>
<feature type="domain" description="Protein kinase" evidence="6">
    <location>
        <begin position="1"/>
        <end position="95"/>
    </location>
</feature>
<dbReference type="Gene3D" id="1.10.510.10">
    <property type="entry name" value="Transferase(Phosphotransferase) domain 1"/>
    <property type="match status" value="1"/>
</dbReference>
<evidence type="ECO:0000256" key="5">
    <source>
        <dbReference type="ARBA" id="ARBA00022840"/>
    </source>
</evidence>
<dbReference type="PANTHER" id="PTHR22974:SF21">
    <property type="entry name" value="DUAL SPECIFICITY PROTEIN KINASE TTK"/>
    <property type="match status" value="1"/>
</dbReference>